<protein>
    <submittedName>
        <fullName evidence="2">Uncharacterized protein</fullName>
    </submittedName>
</protein>
<evidence type="ECO:0000313" key="2">
    <source>
        <dbReference type="EMBL" id="WUR04706.1"/>
    </source>
</evidence>
<dbReference type="RefSeq" id="XP_065330851.1">
    <property type="nucleotide sequence ID" value="XM_065474779.1"/>
</dbReference>
<sequence length="800" mass="95984">MKFLYTILLVQGCQRVYEKINNLLLDKIRENDYRTIDVDKKYLRVRLSFNSYNLVLYVRLVRNTNKSENLNENSNFEINCNDKTIDSTVGELEDILLQEYIKRYDDFVVLIYDSPYIESHEYYHEIISKLKEINVARKEIRNWSDLFYDTIMEYDYREHEFFSKICWYTYFNDKRAMYGINPPIIYFNKGDCRFISFCIHLETKYYFFNIDVREFYEEEFFSMIEIENEYNNKIDESIGKCLHDLYKCANIDKFYTLGFCSLNSSDKKISFSGKTFNMKIKNDSLFVALKNNITYYCMKKDLRQFKPQIIIDQEFLTDFKKIFIRFDKINSGYYRHRAVEMFYRLLESNNKVDFFVNKIINKRGTALNMIFAYLMLNAGLINKSELNKILSNEQQDEIIKMPFIKPLLTKLSNHTLYVEIYAIKICIYIEAEEFIKENDISNDPVFCTLLEIENQIELKKLGNNFVNDSTNMNSRTKFDFYKIYQGAIAGHIENIENFKKIVWENIFKITSLFTVSMESVWKRCFDQLHTNKEEVISKFSINSNDVENNNEIIKKKLDENFSNDIEKENKFKCKKEEMRRINEDIRSKEVDKKRKEQEIRRLAREEEEKKRKKEAEIKQKKEEILNFLQNITKSTLNIMLNKTLYEANNRSVDNLYDENMSNNFENELLNEGINNIDTLLSYESVKEKVKNVNEKIYEDMINEYKNSEINKFCQKLKENMAENLKNDIKINSKKYVISILTCLFRASLGENKGLINKHEENFSIVKKFMNKKEILRIIDICSKNYLHENLIETIKMFENI</sequence>
<dbReference type="EMBL" id="CP142735">
    <property type="protein sequence ID" value="WUR04706.1"/>
    <property type="molecule type" value="Genomic_DNA"/>
</dbReference>
<reference evidence="2" key="1">
    <citation type="journal article" date="2024" name="BMC Genomics">
        <title>Functional annotation of a divergent genome using sequence and structure-based similarity.</title>
        <authorList>
            <person name="Svedberg D."/>
            <person name="Winiger R.R."/>
            <person name="Berg A."/>
            <person name="Sharma H."/>
            <person name="Tellgren-Roth C."/>
            <person name="Debrunner-Vossbrinck B.A."/>
            <person name="Vossbrinck C.R."/>
            <person name="Barandun J."/>
        </authorList>
    </citation>
    <scope>NUCLEOTIDE SEQUENCE</scope>
    <source>
        <strain evidence="2">Illinois isolate</strain>
    </source>
</reference>
<evidence type="ECO:0000313" key="3">
    <source>
        <dbReference type="Proteomes" id="UP001334084"/>
    </source>
</evidence>
<feature type="coiled-coil region" evidence="1">
    <location>
        <begin position="578"/>
        <end position="630"/>
    </location>
</feature>
<evidence type="ECO:0000256" key="1">
    <source>
        <dbReference type="SAM" id="Coils"/>
    </source>
</evidence>
<name>A0AAX4JFF5_9MICR</name>
<gene>
    <name evidence="2" type="ORF">VNE69_10057</name>
</gene>
<dbReference type="Proteomes" id="UP001334084">
    <property type="component" value="Chromosome 10"/>
</dbReference>
<dbReference type="KEGG" id="vnx:VNE69_10057"/>
<organism evidence="2 3">
    <name type="scientific">Vairimorpha necatrix</name>
    <dbReference type="NCBI Taxonomy" id="6039"/>
    <lineage>
        <taxon>Eukaryota</taxon>
        <taxon>Fungi</taxon>
        <taxon>Fungi incertae sedis</taxon>
        <taxon>Microsporidia</taxon>
        <taxon>Nosematidae</taxon>
        <taxon>Vairimorpha</taxon>
    </lineage>
</organism>
<dbReference type="AlphaFoldDB" id="A0AAX4JFF5"/>
<accession>A0AAX4JFF5</accession>
<keyword evidence="3" id="KW-1185">Reference proteome</keyword>
<dbReference type="GeneID" id="90542539"/>
<keyword evidence="1" id="KW-0175">Coiled coil</keyword>
<proteinExistence type="predicted"/>